<protein>
    <submittedName>
        <fullName evidence="2">Uncharacterized protein</fullName>
    </submittedName>
</protein>
<proteinExistence type="predicted"/>
<dbReference type="WBParaSite" id="nRc.2.0.1.t20761-RA">
    <property type="protein sequence ID" value="nRc.2.0.1.t20761-RA"/>
    <property type="gene ID" value="nRc.2.0.1.g20761"/>
</dbReference>
<dbReference type="AlphaFoldDB" id="A0A915J2S0"/>
<reference evidence="2" key="1">
    <citation type="submission" date="2022-11" db="UniProtKB">
        <authorList>
            <consortium name="WormBaseParasite"/>
        </authorList>
    </citation>
    <scope>IDENTIFICATION</scope>
</reference>
<evidence type="ECO:0000313" key="2">
    <source>
        <dbReference type="WBParaSite" id="nRc.2.0.1.t20761-RA"/>
    </source>
</evidence>
<organism evidence="1 2">
    <name type="scientific">Romanomermis culicivorax</name>
    <name type="common">Nematode worm</name>
    <dbReference type="NCBI Taxonomy" id="13658"/>
    <lineage>
        <taxon>Eukaryota</taxon>
        <taxon>Metazoa</taxon>
        <taxon>Ecdysozoa</taxon>
        <taxon>Nematoda</taxon>
        <taxon>Enoplea</taxon>
        <taxon>Dorylaimia</taxon>
        <taxon>Mermithida</taxon>
        <taxon>Mermithoidea</taxon>
        <taxon>Mermithidae</taxon>
        <taxon>Romanomermis</taxon>
    </lineage>
</organism>
<keyword evidence="1" id="KW-1185">Reference proteome</keyword>
<name>A0A915J2S0_ROMCU</name>
<dbReference type="Proteomes" id="UP000887565">
    <property type="component" value="Unplaced"/>
</dbReference>
<accession>A0A915J2S0</accession>
<evidence type="ECO:0000313" key="1">
    <source>
        <dbReference type="Proteomes" id="UP000887565"/>
    </source>
</evidence>
<sequence length="101" mass="11596">MQSLNKYTDLSSKVSQSIIIGSSNYWTELDFCEDNMISAKLRRWILLYFTRGMLRNHIGKLCENASETRQLELGIISTLSSRNYYVTKLGNLAFPGSLEHN</sequence>